<dbReference type="PANTHER" id="PTHR46679">
    <property type="match status" value="1"/>
</dbReference>
<dbReference type="OrthoDB" id="9814618at2"/>
<evidence type="ECO:0000313" key="9">
    <source>
        <dbReference type="EMBL" id="APG62890.1"/>
    </source>
</evidence>
<keyword evidence="10" id="KW-1185">Reference proteome</keyword>
<dbReference type="InterPro" id="IPR036249">
    <property type="entry name" value="Thioredoxin-like_sf"/>
</dbReference>
<dbReference type="SUPFAM" id="SSF52833">
    <property type="entry name" value="Thioredoxin-like"/>
    <property type="match status" value="1"/>
</dbReference>
<gene>
    <name evidence="9" type="ORF">LPB140_08920</name>
</gene>
<dbReference type="GO" id="GO:0015038">
    <property type="term" value="F:glutathione disulfide oxidoreductase activity"/>
    <property type="evidence" value="ECO:0007669"/>
    <property type="project" value="UniProtKB-UniRule"/>
</dbReference>
<dbReference type="CDD" id="cd03418">
    <property type="entry name" value="GRX_GRXb_1_3_like"/>
    <property type="match status" value="1"/>
</dbReference>
<evidence type="ECO:0000313" key="10">
    <source>
        <dbReference type="Proteomes" id="UP000242561"/>
    </source>
</evidence>
<evidence type="ECO:0000256" key="6">
    <source>
        <dbReference type="ARBA" id="ARBA00023284"/>
    </source>
</evidence>
<dbReference type="AlphaFoldDB" id="A0A1L3JCN8"/>
<keyword evidence="5" id="KW-1015">Disulfide bond</keyword>
<dbReference type="PROSITE" id="PS51354">
    <property type="entry name" value="GLUTAREDOXIN_2"/>
    <property type="match status" value="1"/>
</dbReference>
<evidence type="ECO:0000256" key="5">
    <source>
        <dbReference type="ARBA" id="ARBA00023157"/>
    </source>
</evidence>
<dbReference type="GO" id="GO:0015035">
    <property type="term" value="F:protein-disulfide reductase activity"/>
    <property type="evidence" value="ECO:0007669"/>
    <property type="project" value="TreeGrafter"/>
</dbReference>
<evidence type="ECO:0000256" key="4">
    <source>
        <dbReference type="ARBA" id="ARBA00022982"/>
    </source>
</evidence>
<keyword evidence="3 7" id="KW-0813">Transport</keyword>
<comment type="similarity">
    <text evidence="2 7">Belongs to the glutaredoxin family.</text>
</comment>
<dbReference type="PANTHER" id="PTHR46679:SF1">
    <property type="entry name" value="GLUTAREDOXIN-2, MITOCHONDRIAL"/>
    <property type="match status" value="1"/>
</dbReference>
<evidence type="ECO:0000256" key="3">
    <source>
        <dbReference type="ARBA" id="ARBA00022448"/>
    </source>
</evidence>
<keyword evidence="4 7" id="KW-0249">Electron transport</keyword>
<evidence type="ECO:0000256" key="1">
    <source>
        <dbReference type="ARBA" id="ARBA00002549"/>
    </source>
</evidence>
<dbReference type="STRING" id="1913578.LPB140_08920"/>
<dbReference type="PROSITE" id="PS00195">
    <property type="entry name" value="GLUTAREDOXIN_1"/>
    <property type="match status" value="1"/>
</dbReference>
<dbReference type="Gene3D" id="3.40.30.10">
    <property type="entry name" value="Glutaredoxin"/>
    <property type="match status" value="1"/>
</dbReference>
<accession>A0A1L3JCN8</accession>
<dbReference type="GO" id="GO:0045454">
    <property type="term" value="P:cell redox homeostasis"/>
    <property type="evidence" value="ECO:0007669"/>
    <property type="project" value="InterPro"/>
</dbReference>
<feature type="domain" description="Glutaredoxin" evidence="8">
    <location>
        <begin position="7"/>
        <end position="64"/>
    </location>
</feature>
<sequence>MEKEIKVEIYTKGFCPYCARAKSLLDGKNIKYTEYEISMDADKKNEMITRSNGGRTVPQIFINDTPYGGFDDVNLLDRQGKLDAILGIG</sequence>
<dbReference type="EMBL" id="CP018154">
    <property type="protein sequence ID" value="APG62890.1"/>
    <property type="molecule type" value="Genomic_DNA"/>
</dbReference>
<dbReference type="RefSeq" id="WP_072559539.1">
    <property type="nucleotide sequence ID" value="NZ_CP018154.1"/>
</dbReference>
<dbReference type="PRINTS" id="PR00160">
    <property type="entry name" value="GLUTAREDOXIN"/>
</dbReference>
<reference evidence="9 10" key="1">
    <citation type="submission" date="2016-11" db="EMBL/GenBank/DDBJ databases">
        <title>Sphingorhabdus sp. LPB0140, isolated from marine environment.</title>
        <authorList>
            <person name="Kim E."/>
            <person name="Yi H."/>
        </authorList>
    </citation>
    <scope>NUCLEOTIDE SEQUENCE [LARGE SCALE GENOMIC DNA]</scope>
    <source>
        <strain evidence="9 10">LPB0140</strain>
    </source>
</reference>
<dbReference type="InterPro" id="IPR002109">
    <property type="entry name" value="Glutaredoxin"/>
</dbReference>
<dbReference type="Pfam" id="PF00462">
    <property type="entry name" value="Glutaredoxin"/>
    <property type="match status" value="1"/>
</dbReference>
<dbReference type="NCBIfam" id="TIGR02181">
    <property type="entry name" value="GRX_bact"/>
    <property type="match status" value="1"/>
</dbReference>
<evidence type="ECO:0000256" key="2">
    <source>
        <dbReference type="ARBA" id="ARBA00007787"/>
    </source>
</evidence>
<name>A0A1L3JCN8_9SPHN</name>
<dbReference type="InterPro" id="IPR011900">
    <property type="entry name" value="GRX_bact"/>
</dbReference>
<dbReference type="InterPro" id="IPR011767">
    <property type="entry name" value="GLR_AS"/>
</dbReference>
<protein>
    <recommendedName>
        <fullName evidence="7">Glutaredoxin</fullName>
    </recommendedName>
</protein>
<dbReference type="InterPro" id="IPR014025">
    <property type="entry name" value="Glutaredoxin_subgr"/>
</dbReference>
<evidence type="ECO:0000256" key="7">
    <source>
        <dbReference type="RuleBase" id="RU364065"/>
    </source>
</evidence>
<dbReference type="Proteomes" id="UP000242561">
    <property type="component" value="Chromosome"/>
</dbReference>
<dbReference type="KEGG" id="sphl:LPB140_08920"/>
<comment type="function">
    <text evidence="1 7">Has a glutathione-disulfide oxidoreductase activity in the presence of NADPH and glutathione reductase. Reduces low molecular weight disulfides and proteins.</text>
</comment>
<keyword evidence="7" id="KW-0963">Cytoplasm</keyword>
<organism evidence="9 10">
    <name type="scientific">Sphingorhabdus lutea</name>
    <dbReference type="NCBI Taxonomy" id="1913578"/>
    <lineage>
        <taxon>Bacteria</taxon>
        <taxon>Pseudomonadati</taxon>
        <taxon>Pseudomonadota</taxon>
        <taxon>Alphaproteobacteria</taxon>
        <taxon>Sphingomonadales</taxon>
        <taxon>Sphingomonadaceae</taxon>
        <taxon>Sphingorhabdus</taxon>
    </lineage>
</organism>
<proteinExistence type="inferred from homology"/>
<keyword evidence="6 7" id="KW-0676">Redox-active center</keyword>
<evidence type="ECO:0000259" key="8">
    <source>
        <dbReference type="Pfam" id="PF00462"/>
    </source>
</evidence>